<dbReference type="Pfam" id="PF21880">
    <property type="entry name" value="DUF6916"/>
    <property type="match status" value="1"/>
</dbReference>
<comment type="caution">
    <text evidence="2">The sequence shown here is derived from an EMBL/GenBank/DDBJ whole genome shotgun (WGS) entry which is preliminary data.</text>
</comment>
<dbReference type="Proteomes" id="UP000241421">
    <property type="component" value="Unassembled WGS sequence"/>
</dbReference>
<dbReference type="InterPro" id="IPR054209">
    <property type="entry name" value="DUF6916"/>
</dbReference>
<proteinExistence type="predicted"/>
<evidence type="ECO:0000259" key="1">
    <source>
        <dbReference type="Pfam" id="PF21880"/>
    </source>
</evidence>
<protein>
    <recommendedName>
        <fullName evidence="1">DUF6916 domain-containing protein</fullName>
    </recommendedName>
</protein>
<organism evidence="2 3">
    <name type="scientific">Massilia glaciei</name>
    <dbReference type="NCBI Taxonomy" id="1524097"/>
    <lineage>
        <taxon>Bacteria</taxon>
        <taxon>Pseudomonadati</taxon>
        <taxon>Pseudomonadota</taxon>
        <taxon>Betaproteobacteria</taxon>
        <taxon>Burkholderiales</taxon>
        <taxon>Oxalobacteraceae</taxon>
        <taxon>Telluria group</taxon>
        <taxon>Massilia</taxon>
    </lineage>
</organism>
<dbReference type="EMBL" id="PXWF02000320">
    <property type="protein sequence ID" value="PWF41058.1"/>
    <property type="molecule type" value="Genomic_DNA"/>
</dbReference>
<evidence type="ECO:0000313" key="3">
    <source>
        <dbReference type="Proteomes" id="UP000241421"/>
    </source>
</evidence>
<gene>
    <name evidence="2" type="ORF">C7C56_025360</name>
</gene>
<name>A0A2U2HDG1_9BURK</name>
<accession>A0A2U2HDG1</accession>
<evidence type="ECO:0000313" key="2">
    <source>
        <dbReference type="EMBL" id="PWF41058.1"/>
    </source>
</evidence>
<dbReference type="AlphaFoldDB" id="A0A2U2HDG1"/>
<dbReference type="OrthoDB" id="8708440at2"/>
<sequence>MEYTLALFAPLVGTVFTVETQAGPVELVLLEAREMPRRGLPEQFRTPLSLIFEGGTAPALEQDNYYVDHPALGRATWTLVPVMPCAPSRRSGPARQYELGFS</sequence>
<feature type="domain" description="DUF6916" evidence="1">
    <location>
        <begin position="4"/>
        <end position="98"/>
    </location>
</feature>
<keyword evidence="3" id="KW-1185">Reference proteome</keyword>
<reference evidence="2 3" key="1">
    <citation type="submission" date="2018-04" db="EMBL/GenBank/DDBJ databases">
        <title>Massilia violaceinigra sp. nov., a novel purple-pigmented bacterium isolated from Tianshan glacier, Xinjiang, China.</title>
        <authorList>
            <person name="Wang H."/>
        </authorList>
    </citation>
    <scope>NUCLEOTIDE SEQUENCE [LARGE SCALE GENOMIC DNA]</scope>
    <source>
        <strain evidence="2 3">B448-2</strain>
    </source>
</reference>
<dbReference type="RefSeq" id="WP_106760129.1">
    <property type="nucleotide sequence ID" value="NZ_PXWF02000320.1"/>
</dbReference>